<dbReference type="eggNOG" id="arCOG13770">
    <property type="taxonomic scope" value="Archaea"/>
</dbReference>
<dbReference type="HOGENOM" id="CLU_1493060_0_0_2"/>
<gene>
    <name evidence="1" type="ordered locus">Vdis_0155</name>
</gene>
<dbReference type="RefSeq" id="WP_013335293.1">
    <property type="nucleotide sequence ID" value="NC_014537.1"/>
</dbReference>
<organism evidence="1 2">
    <name type="scientific">Vulcanisaeta distributa (strain DSM 14429 / JCM 11212 / NBRC 100878 / IC-017)</name>
    <dbReference type="NCBI Taxonomy" id="572478"/>
    <lineage>
        <taxon>Archaea</taxon>
        <taxon>Thermoproteota</taxon>
        <taxon>Thermoprotei</taxon>
        <taxon>Thermoproteales</taxon>
        <taxon>Thermoproteaceae</taxon>
        <taxon>Vulcanisaeta</taxon>
    </lineage>
</organism>
<evidence type="ECO:0000313" key="1">
    <source>
        <dbReference type="EMBL" id="ADN49568.1"/>
    </source>
</evidence>
<dbReference type="OrthoDB" id="25550at2157"/>
<reference evidence="2" key="2">
    <citation type="journal article" date="2010" name="Stand. Genomic Sci.">
        <title>Complete genome sequence of Vulcanisaeta distributa type strain (IC-017T).</title>
        <authorList>
            <person name="Mavromatis K."/>
            <person name="Sikorski J."/>
            <person name="Pabst E."/>
            <person name="Teshima H."/>
            <person name="Lapidus A."/>
            <person name="Lucas S."/>
            <person name="Nolan M."/>
            <person name="Glavina Del Rio T."/>
            <person name="Cheng J."/>
            <person name="Bruce D."/>
            <person name="Goodwin L."/>
            <person name="Pitluck S."/>
            <person name="Liolios K."/>
            <person name="Ivanova N."/>
            <person name="Mikhailova N."/>
            <person name="Pati A."/>
            <person name="Chen A."/>
            <person name="Palaniappan K."/>
            <person name="Land M."/>
            <person name="Hauser L."/>
            <person name="Chang Y."/>
            <person name="Jeffries C."/>
            <person name="Rohde M."/>
            <person name="Spring S."/>
            <person name="Goker M."/>
            <person name="Wirth R."/>
            <person name="Woyke T."/>
            <person name="Bristow J."/>
            <person name="Eisen J."/>
            <person name="Markowitz V."/>
            <person name="Hugenholtz P."/>
            <person name="Klenk H."/>
            <person name="Kyrpides N."/>
        </authorList>
    </citation>
    <scope>NUCLEOTIDE SEQUENCE [LARGE SCALE GENOMIC DNA]</scope>
    <source>
        <strain evidence="2">DSM 14429 / JCM 11212 / NBRC 100878 / IC-017</strain>
    </source>
</reference>
<dbReference type="AlphaFoldDB" id="E1QSQ1"/>
<dbReference type="GeneID" id="9751072"/>
<proteinExistence type="predicted"/>
<evidence type="ECO:0000313" key="2">
    <source>
        <dbReference type="Proteomes" id="UP000006681"/>
    </source>
</evidence>
<dbReference type="KEGG" id="vdi:Vdis_0155"/>
<protein>
    <submittedName>
        <fullName evidence="1">Uncharacterized protein</fullName>
    </submittedName>
</protein>
<reference evidence="1 2" key="1">
    <citation type="journal article" date="2010" name="Stand. Genomic Sci.">
        <title>Complete genome sequence of Vulcanisaeta distributa type strain (IC-017).</title>
        <authorList>
            <person name="Mavromatis K."/>
            <person name="Sikorski J."/>
            <person name="Pabst E."/>
            <person name="Teshima H."/>
            <person name="Lapidus A."/>
            <person name="Lucas S."/>
            <person name="Nolan M."/>
            <person name="Glavina Del Rio T."/>
            <person name="Cheng J.F."/>
            <person name="Bruce D."/>
            <person name="Goodwin L."/>
            <person name="Pitluck S."/>
            <person name="Liolios K."/>
            <person name="Ivanova N."/>
            <person name="Mikhailova N."/>
            <person name="Pati A."/>
            <person name="Chen A."/>
            <person name="Palaniappan K."/>
            <person name="Land M."/>
            <person name="Hauser L."/>
            <person name="Chang Y.J."/>
            <person name="Jeffries C.D."/>
            <person name="Rohde M."/>
            <person name="Spring S."/>
            <person name="Goker M."/>
            <person name="Wirth R."/>
            <person name="Woyke T."/>
            <person name="Bristow J."/>
            <person name="Eisen J.A."/>
            <person name="Markowitz V."/>
            <person name="Hugenholtz P."/>
            <person name="Klenk H.P."/>
            <person name="Kyrpides N.C."/>
        </authorList>
    </citation>
    <scope>NUCLEOTIDE SEQUENCE [LARGE SCALE GENOMIC DNA]</scope>
    <source>
        <strain evidence="2">DSM 14429 / JCM 11212 / NBRC 100878 / IC-017</strain>
    </source>
</reference>
<accession>E1QSQ1</accession>
<dbReference type="Proteomes" id="UP000006681">
    <property type="component" value="Chromosome"/>
</dbReference>
<sequence>MLVFRDGVIRRRNLFVYGFDRPSRPVPVGLGSVALVVRGLVVVASVVPRVFEVRESPIGLGDVLVRGRVRRGFCWDGNFIWPPESAESLISLVDSGYALVIERVAEAPNVVRAYRRLVDRGYLRADTILNIQAMTSTTPVLVGIIEVEALGVGKPFWRFPRPCLAGQYINNALTKLGVRVV</sequence>
<keyword evidence="2" id="KW-1185">Reference proteome</keyword>
<dbReference type="EMBL" id="CP002100">
    <property type="protein sequence ID" value="ADN49568.1"/>
    <property type="molecule type" value="Genomic_DNA"/>
</dbReference>
<name>E1QSQ1_VULDI</name>